<feature type="non-terminal residue" evidence="2">
    <location>
        <position position="354"/>
    </location>
</feature>
<reference evidence="2" key="1">
    <citation type="submission" date="2023-07" db="EMBL/GenBank/DDBJ databases">
        <authorList>
            <person name="Stuckert A."/>
        </authorList>
    </citation>
    <scope>NUCLEOTIDE SEQUENCE</scope>
</reference>
<dbReference type="Proteomes" id="UP001176940">
    <property type="component" value="Unassembled WGS sequence"/>
</dbReference>
<keyword evidence="3" id="KW-1185">Reference proteome</keyword>
<keyword evidence="1" id="KW-0732">Signal</keyword>
<name>A0ABN9L2W5_9NEOB</name>
<evidence type="ECO:0000313" key="2">
    <source>
        <dbReference type="EMBL" id="CAJ0929513.1"/>
    </source>
</evidence>
<comment type="caution">
    <text evidence="2">The sequence shown here is derived from an EMBL/GenBank/DDBJ whole genome shotgun (WGS) entry which is preliminary data.</text>
</comment>
<evidence type="ECO:0008006" key="4">
    <source>
        <dbReference type="Google" id="ProtNLM"/>
    </source>
</evidence>
<organism evidence="2 3">
    <name type="scientific">Ranitomeya imitator</name>
    <name type="common">mimic poison frog</name>
    <dbReference type="NCBI Taxonomy" id="111125"/>
    <lineage>
        <taxon>Eukaryota</taxon>
        <taxon>Metazoa</taxon>
        <taxon>Chordata</taxon>
        <taxon>Craniata</taxon>
        <taxon>Vertebrata</taxon>
        <taxon>Euteleostomi</taxon>
        <taxon>Amphibia</taxon>
        <taxon>Batrachia</taxon>
        <taxon>Anura</taxon>
        <taxon>Neobatrachia</taxon>
        <taxon>Hyloidea</taxon>
        <taxon>Dendrobatidae</taxon>
        <taxon>Dendrobatinae</taxon>
        <taxon>Ranitomeya</taxon>
    </lineage>
</organism>
<sequence>MGVLHIVTLSTLCLLSARARNEDGTCFFNGKTFQHGETVSELCLVCECVNGELADCELISGCTNAQSKEQPADNLDEINYYDEPEVFESSDITDQSRKKRSLGILGIQKSSGNQVGGTFSLGGALDLQGGNKVIGGQSEVKTSIGTEGQQLGGGFSFGGALGLQGGSSDIGGQSDVKTSVREESKEVKVNASLQLGGISGFGVQGSVGVNSGEDQRIQDELRKISEQKQKSSAEINLNGGNLQLPNINVGGILGQQGGKIQIGGAGAHGFGINGNQEINGGFNINGINQEAGGKINLEGGSLQLPNLKVGGIIGQQGGKIEIGGAGEAHAFGINGKHEINGGFSLNGINQEGGG</sequence>
<gene>
    <name evidence="2" type="ORF">RIMI_LOCUS3846406</name>
</gene>
<evidence type="ECO:0000256" key="1">
    <source>
        <dbReference type="SAM" id="SignalP"/>
    </source>
</evidence>
<proteinExistence type="predicted"/>
<protein>
    <recommendedName>
        <fullName evidence="4">VWFC domain-containing protein</fullName>
    </recommendedName>
</protein>
<dbReference type="EMBL" id="CAUEEQ010005924">
    <property type="protein sequence ID" value="CAJ0929513.1"/>
    <property type="molecule type" value="Genomic_DNA"/>
</dbReference>
<evidence type="ECO:0000313" key="3">
    <source>
        <dbReference type="Proteomes" id="UP001176940"/>
    </source>
</evidence>
<feature type="chain" id="PRO_5046137807" description="VWFC domain-containing protein" evidence="1">
    <location>
        <begin position="20"/>
        <end position="354"/>
    </location>
</feature>
<accession>A0ABN9L2W5</accession>
<feature type="signal peptide" evidence="1">
    <location>
        <begin position="1"/>
        <end position="19"/>
    </location>
</feature>